<evidence type="ECO:0000256" key="4">
    <source>
        <dbReference type="ARBA" id="ARBA00022837"/>
    </source>
</evidence>
<dbReference type="OrthoDB" id="237120at2"/>
<evidence type="ECO:0000256" key="2">
    <source>
        <dbReference type="ARBA" id="ARBA00022723"/>
    </source>
</evidence>
<name>A0A2G1WDA3_9BACT</name>
<dbReference type="Pfam" id="PF00884">
    <property type="entry name" value="Sulfatase"/>
    <property type="match status" value="1"/>
</dbReference>
<dbReference type="InterPro" id="IPR017850">
    <property type="entry name" value="Alkaline_phosphatase_core_sf"/>
</dbReference>
<reference evidence="7 8" key="1">
    <citation type="submission" date="2017-06" db="EMBL/GenBank/DDBJ databases">
        <title>Description of Rhodopirellula bahusiensis sp. nov.</title>
        <authorList>
            <person name="Kizina J."/>
            <person name="Harder J."/>
        </authorList>
    </citation>
    <scope>NUCLEOTIDE SEQUENCE [LARGE SCALE GENOMIC DNA]</scope>
    <source>
        <strain evidence="7 8">SWK21</strain>
    </source>
</reference>
<comment type="caution">
    <text evidence="7">The sequence shown here is derived from an EMBL/GenBank/DDBJ whole genome shotgun (WGS) entry which is preliminary data.</text>
</comment>
<keyword evidence="8" id="KW-1185">Reference proteome</keyword>
<dbReference type="InterPro" id="IPR050738">
    <property type="entry name" value="Sulfatase"/>
</dbReference>
<evidence type="ECO:0000256" key="5">
    <source>
        <dbReference type="SAM" id="SignalP"/>
    </source>
</evidence>
<dbReference type="PROSITE" id="PS00149">
    <property type="entry name" value="SULFATASE_2"/>
    <property type="match status" value="1"/>
</dbReference>
<dbReference type="PANTHER" id="PTHR42693">
    <property type="entry name" value="ARYLSULFATASE FAMILY MEMBER"/>
    <property type="match status" value="1"/>
</dbReference>
<evidence type="ECO:0000313" key="8">
    <source>
        <dbReference type="Proteomes" id="UP000225740"/>
    </source>
</evidence>
<dbReference type="SUPFAM" id="SSF53649">
    <property type="entry name" value="Alkaline phosphatase-like"/>
    <property type="match status" value="1"/>
</dbReference>
<keyword evidence="5" id="KW-0732">Signal</keyword>
<sequence>MNGYPLVLLLLLSFTFGQCVCADEATPVSPAEPVRGTTSARPNIVIVYTDDQAAWAVGTAVQRGWFDDVAKAATPNIDRLASEGAIFRNFFCTTPVCSPARAAFMTGRYASEFGITDFIPQPGHKLYDEDNQVALDPDKSITFAEVLQQNGYQTGLVGKWHLGDWTAKGSERLHPTHHGFDYFMGLTGGGTTPSNPELEEEGKVRKFTGLTIDILADRALKFIERSRDKPFLLCLNTRAPHGAWLPVAPEDWQPYDGLDAKIPNPDYPDLNITKMKKQMREYLASTGGVDRNIGRVLGLLDELQLVENTVVIFTSDHGYNMGHNGFWHKGNGIWATRQPPRESHRGTRAISAKYRPNLDDHSLRVPMIIRWPGVVKAGTEIESTATSLDFFPTVLNMTRLALPENLRLRGRTLLPLLKGKAPPDWDQNLYAEYHMTNYAHADLRCYRTPQFKLVVDSRNAGRNEFFDLKADPGETRNLIADHSPEIQSAIKKLTQRLESTRSEIENAHVR</sequence>
<feature type="domain" description="Sulfatase N-terminal" evidence="6">
    <location>
        <begin position="42"/>
        <end position="397"/>
    </location>
</feature>
<organism evidence="7 8">
    <name type="scientific">Rhodopirellula bahusiensis</name>
    <dbReference type="NCBI Taxonomy" id="2014065"/>
    <lineage>
        <taxon>Bacteria</taxon>
        <taxon>Pseudomonadati</taxon>
        <taxon>Planctomycetota</taxon>
        <taxon>Planctomycetia</taxon>
        <taxon>Pirellulales</taxon>
        <taxon>Pirellulaceae</taxon>
        <taxon>Rhodopirellula</taxon>
    </lineage>
</organism>
<feature type="signal peptide" evidence="5">
    <location>
        <begin position="1"/>
        <end position="22"/>
    </location>
</feature>
<dbReference type="InterPro" id="IPR024607">
    <property type="entry name" value="Sulfatase_CS"/>
</dbReference>
<feature type="chain" id="PRO_5013686246" evidence="5">
    <location>
        <begin position="23"/>
        <end position="510"/>
    </location>
</feature>
<evidence type="ECO:0000259" key="6">
    <source>
        <dbReference type="Pfam" id="PF00884"/>
    </source>
</evidence>
<proteinExistence type="inferred from homology"/>
<accession>A0A2G1WDA3</accession>
<gene>
    <name evidence="7" type="ORF">CEE69_01065</name>
</gene>
<dbReference type="InterPro" id="IPR000917">
    <property type="entry name" value="Sulfatase_N"/>
</dbReference>
<dbReference type="PANTHER" id="PTHR42693:SF53">
    <property type="entry name" value="ENDO-4-O-SULFATASE"/>
    <property type="match status" value="1"/>
</dbReference>
<evidence type="ECO:0000313" key="7">
    <source>
        <dbReference type="EMBL" id="PHQ36998.1"/>
    </source>
</evidence>
<keyword evidence="4" id="KW-0106">Calcium</keyword>
<dbReference type="PROSITE" id="PS00523">
    <property type="entry name" value="SULFATASE_1"/>
    <property type="match status" value="1"/>
</dbReference>
<protein>
    <submittedName>
        <fullName evidence="7">N-acetylgalactosamine-6-sulfatase</fullName>
    </submittedName>
</protein>
<evidence type="ECO:0000256" key="3">
    <source>
        <dbReference type="ARBA" id="ARBA00022801"/>
    </source>
</evidence>
<dbReference type="EMBL" id="NIZW01000001">
    <property type="protein sequence ID" value="PHQ36998.1"/>
    <property type="molecule type" value="Genomic_DNA"/>
</dbReference>
<dbReference type="GO" id="GO:0046872">
    <property type="term" value="F:metal ion binding"/>
    <property type="evidence" value="ECO:0007669"/>
    <property type="project" value="UniProtKB-KW"/>
</dbReference>
<dbReference type="AlphaFoldDB" id="A0A2G1WDA3"/>
<keyword evidence="3" id="KW-0378">Hydrolase</keyword>
<comment type="similarity">
    <text evidence="1">Belongs to the sulfatase family.</text>
</comment>
<dbReference type="Gene3D" id="3.40.720.10">
    <property type="entry name" value="Alkaline Phosphatase, subunit A"/>
    <property type="match status" value="1"/>
</dbReference>
<dbReference type="Gene3D" id="3.30.1120.10">
    <property type="match status" value="1"/>
</dbReference>
<dbReference type="GO" id="GO:0004065">
    <property type="term" value="F:arylsulfatase activity"/>
    <property type="evidence" value="ECO:0007669"/>
    <property type="project" value="TreeGrafter"/>
</dbReference>
<keyword evidence="2" id="KW-0479">Metal-binding</keyword>
<dbReference type="Proteomes" id="UP000225740">
    <property type="component" value="Unassembled WGS sequence"/>
</dbReference>
<evidence type="ECO:0000256" key="1">
    <source>
        <dbReference type="ARBA" id="ARBA00008779"/>
    </source>
</evidence>